<dbReference type="STRING" id="1049789.LEP1GSC050_0860"/>
<gene>
    <name evidence="3" type="ORF">LEP1GSC050_0860</name>
</gene>
<name>T0F6R4_9LEPT</name>
<feature type="domain" description="PilZ" evidence="2">
    <location>
        <begin position="266"/>
        <end position="351"/>
    </location>
</feature>
<dbReference type="OrthoDB" id="336946at2"/>
<sequence length="436" mass="49403">MDKTVKEADALGKILQTLFTRLPVSVDIKGRSYPVKIVGIKDDLFLLVSVPGKPTNEKIRILFLTHNYHFFHGVFTVEGRNENNGLELLRVQAVKVSEAKRAQGRIEFENANGEPIVIYNIINQQHLRKSLGFVDKSVDEIIQRHSKKIKESYNDSLVYFSDRMDNRLRIMYNFEQSIYIIDRHDRSSGGVNFVPMEEYLKLISLNKIESRFVSEICVLIRYKNYTPLGYIQVLSEKPMNTEDYNKITLFSAAISREVISSGFFQESKEKCQVEDISRNGLGFFHQQSIFFSRSFAVGETLLFDLQLNRELKGTFRAVIRNIANTDRMFRVGCQFFNLNPREEEILNQFVDSKLGKDGGKQAPSSEEKNTEDGSAESASSGELVQEEVSAVGSPGAKKIGTESEPEGIVPEIPHSEPDGSIIEEIPEMGFDSGEKI</sequence>
<feature type="region of interest" description="Disordered" evidence="1">
    <location>
        <begin position="352"/>
        <end position="436"/>
    </location>
</feature>
<dbReference type="SUPFAM" id="SSF141371">
    <property type="entry name" value="PilZ domain-like"/>
    <property type="match status" value="1"/>
</dbReference>
<comment type="caution">
    <text evidence="3">The sequence shown here is derived from an EMBL/GenBank/DDBJ whole genome shotgun (WGS) entry which is preliminary data.</text>
</comment>
<proteinExistence type="predicted"/>
<evidence type="ECO:0000259" key="2">
    <source>
        <dbReference type="Pfam" id="PF07238"/>
    </source>
</evidence>
<accession>T0F6R4</accession>
<evidence type="ECO:0000256" key="1">
    <source>
        <dbReference type="SAM" id="MobiDB-lite"/>
    </source>
</evidence>
<dbReference type="Proteomes" id="UP000015454">
    <property type="component" value="Unassembled WGS sequence"/>
</dbReference>
<dbReference type="AlphaFoldDB" id="T0F6R4"/>
<reference evidence="3" key="1">
    <citation type="submission" date="2013-05" db="EMBL/GenBank/DDBJ databases">
        <authorList>
            <person name="Harkins D.M."/>
            <person name="Durkin A.S."/>
            <person name="Brinkac L.M."/>
            <person name="Haft D.H."/>
            <person name="Selengut J.D."/>
            <person name="Sanka R."/>
            <person name="DePew J."/>
            <person name="Purushe J."/>
            <person name="Hartskeerl R.A."/>
            <person name="Ahmed A."/>
            <person name="van der Linden H."/>
            <person name="Goris M.G.A."/>
            <person name="Vinetz J.M."/>
            <person name="Sutton G.G."/>
            <person name="Nierman W.C."/>
            <person name="Fouts D.E."/>
        </authorList>
    </citation>
    <scope>NUCLEOTIDE SEQUENCE [LARGE SCALE GENOMIC DNA]</scope>
    <source>
        <strain evidence="3">5399</strain>
    </source>
</reference>
<evidence type="ECO:0000313" key="4">
    <source>
        <dbReference type="Proteomes" id="UP000015454"/>
    </source>
</evidence>
<evidence type="ECO:0000313" key="3">
    <source>
        <dbReference type="EMBL" id="EQA46835.1"/>
    </source>
</evidence>
<organism evidence="3 4">
    <name type="scientific">Leptospira broomii serovar Hurstbridge str. 5399</name>
    <dbReference type="NCBI Taxonomy" id="1049789"/>
    <lineage>
        <taxon>Bacteria</taxon>
        <taxon>Pseudomonadati</taxon>
        <taxon>Spirochaetota</taxon>
        <taxon>Spirochaetia</taxon>
        <taxon>Leptospirales</taxon>
        <taxon>Leptospiraceae</taxon>
        <taxon>Leptospira</taxon>
    </lineage>
</organism>
<protein>
    <submittedName>
        <fullName evidence="3">Type IV pilus assembly protein PilZ</fullName>
    </submittedName>
</protein>
<dbReference type="Gene3D" id="2.40.10.220">
    <property type="entry name" value="predicted glycosyltransferase like domains"/>
    <property type="match status" value="1"/>
</dbReference>
<dbReference type="EMBL" id="AHMO02000004">
    <property type="protein sequence ID" value="EQA46835.1"/>
    <property type="molecule type" value="Genomic_DNA"/>
</dbReference>
<dbReference type="RefSeq" id="WP_010569332.1">
    <property type="nucleotide sequence ID" value="NZ_AHMO02000004.1"/>
</dbReference>
<dbReference type="InterPro" id="IPR009875">
    <property type="entry name" value="PilZ_domain"/>
</dbReference>
<feature type="compositionally biased region" description="Basic and acidic residues" evidence="1">
    <location>
        <begin position="353"/>
        <end position="371"/>
    </location>
</feature>
<keyword evidence="4" id="KW-1185">Reference proteome</keyword>
<dbReference type="GO" id="GO:0035438">
    <property type="term" value="F:cyclic-di-GMP binding"/>
    <property type="evidence" value="ECO:0007669"/>
    <property type="project" value="InterPro"/>
</dbReference>
<dbReference type="Pfam" id="PF07238">
    <property type="entry name" value="PilZ"/>
    <property type="match status" value="1"/>
</dbReference>